<dbReference type="EMBL" id="BDIP01005486">
    <property type="protein sequence ID" value="GIQ89837.1"/>
    <property type="molecule type" value="Genomic_DNA"/>
</dbReference>
<comment type="caution">
    <text evidence="2">The sequence shown here is derived from an EMBL/GenBank/DDBJ whole genome shotgun (WGS) entry which is preliminary data.</text>
</comment>
<evidence type="ECO:0000313" key="3">
    <source>
        <dbReference type="Proteomes" id="UP000265618"/>
    </source>
</evidence>
<dbReference type="Proteomes" id="UP000265618">
    <property type="component" value="Unassembled WGS sequence"/>
</dbReference>
<evidence type="ECO:0000313" key="2">
    <source>
        <dbReference type="EMBL" id="GIQ89837.1"/>
    </source>
</evidence>
<keyword evidence="1" id="KW-1133">Transmembrane helix</keyword>
<keyword evidence="1" id="KW-0472">Membrane</keyword>
<keyword evidence="3" id="KW-1185">Reference proteome</keyword>
<sequence>MCSKCLNWARSGTPHGSQVSAGIVYYHSIRFRCIITGQMTGEKEGGGGAYILACGHVQLELDATFLTLDHSKWRDAGYPFMLIHYVCQRGVSMRVEWVVLIISPLPPACCSQTLVVLYRHCALFDHHPFKSSFSGLDRWIGRGTRREGDTDGGDEEGKREGRVCVACLVLSISLSFISALIHLTQGFFDCNSRRRFCTTWTQQRSL</sequence>
<organism evidence="2 3">
    <name type="scientific">Kipferlia bialata</name>
    <dbReference type="NCBI Taxonomy" id="797122"/>
    <lineage>
        <taxon>Eukaryota</taxon>
        <taxon>Metamonada</taxon>
        <taxon>Carpediemonas-like organisms</taxon>
        <taxon>Kipferlia</taxon>
    </lineage>
</organism>
<protein>
    <submittedName>
        <fullName evidence="2">Uncharacterized protein</fullName>
    </submittedName>
</protein>
<evidence type="ECO:0000256" key="1">
    <source>
        <dbReference type="SAM" id="Phobius"/>
    </source>
</evidence>
<name>A0A9K3D768_9EUKA</name>
<proteinExistence type="predicted"/>
<accession>A0A9K3D768</accession>
<keyword evidence="1" id="KW-0812">Transmembrane</keyword>
<feature type="transmembrane region" description="Helical" evidence="1">
    <location>
        <begin position="163"/>
        <end position="188"/>
    </location>
</feature>
<reference evidence="2 3" key="1">
    <citation type="journal article" date="2018" name="PLoS ONE">
        <title>The draft genome of Kipferlia bialata reveals reductive genome evolution in fornicate parasites.</title>
        <authorList>
            <person name="Tanifuji G."/>
            <person name="Takabayashi S."/>
            <person name="Kume K."/>
            <person name="Takagi M."/>
            <person name="Nakayama T."/>
            <person name="Kamikawa R."/>
            <person name="Inagaki Y."/>
            <person name="Hashimoto T."/>
        </authorList>
    </citation>
    <scope>NUCLEOTIDE SEQUENCE [LARGE SCALE GENOMIC DNA]</scope>
    <source>
        <strain evidence="2">NY0173</strain>
    </source>
</reference>
<gene>
    <name evidence="2" type="ORF">KIPB_012425</name>
</gene>
<dbReference type="AlphaFoldDB" id="A0A9K3D768"/>